<keyword evidence="3" id="KW-1185">Reference proteome</keyword>
<sequence length="496" mass="56671">MSLPLHGSIPSQLPRGLQRRLIIVDLPQSMQFKETERSCYPDDLFHGIDPKIVHRDYRKADRPRFAVPGYAGKEHHLDRTRNCAIEIANASDSTCRGYGSLTTHAGDFVSQSYMTESQYPSIQISINRDVDANGQVLRKLYGRKSKHNVDDSRPRQVHFRIFASQLAEFGGTAAISINEGHTGKEEMLRCISADSAENTSLRMEVVDIASSGRLWMTQVAMDPHYKPTARHNWLGIEQEELDGLVDKFNKDPTQLSCPDHLIAELAKGVASIRLYTFMLAPARLFTYGMVWYKLRDHMYAICQMAKMVGNCWFYRMLSPGPSGDLRNRMLSAPWPRWITVQWSVDMVNGQPVNPQPWRRAPFGMSSIWPDLETQTVMGIVFEKGMTAAQPVLYDPRENGMVVARNNQVIMSDKHSSATQASNSSSLKQPEAKQPESKESESKQPESKKPDSKQPVWEQEPLTVREERELSIKEYQREKKEEKREQKEIDQLRGDWK</sequence>
<feature type="compositionally biased region" description="Basic and acidic residues" evidence="1">
    <location>
        <begin position="462"/>
        <end position="496"/>
    </location>
</feature>
<dbReference type="EMBL" id="ML996574">
    <property type="protein sequence ID" value="KAF2756993.1"/>
    <property type="molecule type" value="Genomic_DNA"/>
</dbReference>
<proteinExistence type="predicted"/>
<dbReference type="Proteomes" id="UP000799437">
    <property type="component" value="Unassembled WGS sequence"/>
</dbReference>
<dbReference type="RefSeq" id="XP_033599444.1">
    <property type="nucleotide sequence ID" value="XM_033748262.1"/>
</dbReference>
<organism evidence="2 3">
    <name type="scientific">Pseudovirgaria hyperparasitica</name>
    <dbReference type="NCBI Taxonomy" id="470096"/>
    <lineage>
        <taxon>Eukaryota</taxon>
        <taxon>Fungi</taxon>
        <taxon>Dikarya</taxon>
        <taxon>Ascomycota</taxon>
        <taxon>Pezizomycotina</taxon>
        <taxon>Dothideomycetes</taxon>
        <taxon>Dothideomycetes incertae sedis</taxon>
        <taxon>Acrospermales</taxon>
        <taxon>Acrospermaceae</taxon>
        <taxon>Pseudovirgaria</taxon>
    </lineage>
</organism>
<evidence type="ECO:0000313" key="3">
    <source>
        <dbReference type="Proteomes" id="UP000799437"/>
    </source>
</evidence>
<feature type="compositionally biased region" description="Low complexity" evidence="1">
    <location>
        <begin position="416"/>
        <end position="425"/>
    </location>
</feature>
<feature type="compositionally biased region" description="Basic and acidic residues" evidence="1">
    <location>
        <begin position="429"/>
        <end position="451"/>
    </location>
</feature>
<evidence type="ECO:0000256" key="1">
    <source>
        <dbReference type="SAM" id="MobiDB-lite"/>
    </source>
</evidence>
<feature type="region of interest" description="Disordered" evidence="1">
    <location>
        <begin position="412"/>
        <end position="496"/>
    </location>
</feature>
<evidence type="ECO:0000313" key="2">
    <source>
        <dbReference type="EMBL" id="KAF2756993.1"/>
    </source>
</evidence>
<accession>A0A6A6W317</accession>
<name>A0A6A6W317_9PEZI</name>
<dbReference type="GeneID" id="54489316"/>
<reference evidence="2" key="1">
    <citation type="journal article" date="2020" name="Stud. Mycol.">
        <title>101 Dothideomycetes genomes: a test case for predicting lifestyles and emergence of pathogens.</title>
        <authorList>
            <person name="Haridas S."/>
            <person name="Albert R."/>
            <person name="Binder M."/>
            <person name="Bloem J."/>
            <person name="Labutti K."/>
            <person name="Salamov A."/>
            <person name="Andreopoulos B."/>
            <person name="Baker S."/>
            <person name="Barry K."/>
            <person name="Bills G."/>
            <person name="Bluhm B."/>
            <person name="Cannon C."/>
            <person name="Castanera R."/>
            <person name="Culley D."/>
            <person name="Daum C."/>
            <person name="Ezra D."/>
            <person name="Gonzalez J."/>
            <person name="Henrissat B."/>
            <person name="Kuo A."/>
            <person name="Liang C."/>
            <person name="Lipzen A."/>
            <person name="Lutzoni F."/>
            <person name="Magnuson J."/>
            <person name="Mondo S."/>
            <person name="Nolan M."/>
            <person name="Ohm R."/>
            <person name="Pangilinan J."/>
            <person name="Park H.-J."/>
            <person name="Ramirez L."/>
            <person name="Alfaro M."/>
            <person name="Sun H."/>
            <person name="Tritt A."/>
            <person name="Yoshinaga Y."/>
            <person name="Zwiers L.-H."/>
            <person name="Turgeon B."/>
            <person name="Goodwin S."/>
            <person name="Spatafora J."/>
            <person name="Crous P."/>
            <person name="Grigoriev I."/>
        </authorList>
    </citation>
    <scope>NUCLEOTIDE SEQUENCE</scope>
    <source>
        <strain evidence="2">CBS 121739</strain>
    </source>
</reference>
<dbReference type="AlphaFoldDB" id="A0A6A6W317"/>
<gene>
    <name evidence="2" type="ORF">EJ05DRAFT_511743</name>
</gene>
<protein>
    <submittedName>
        <fullName evidence="2">Uncharacterized protein</fullName>
    </submittedName>
</protein>